<feature type="region of interest" description="Disordered" evidence="1">
    <location>
        <begin position="107"/>
        <end position="135"/>
    </location>
</feature>
<evidence type="ECO:0000313" key="2">
    <source>
        <dbReference type="EMBL" id="GFZ11109.1"/>
    </source>
</evidence>
<protein>
    <submittedName>
        <fullName evidence="2">Uncharacterized protein</fullName>
    </submittedName>
</protein>
<gene>
    <name evidence="2" type="ORF">Acr_22g0005070</name>
</gene>
<evidence type="ECO:0000256" key="1">
    <source>
        <dbReference type="SAM" id="MobiDB-lite"/>
    </source>
</evidence>
<dbReference type="AlphaFoldDB" id="A0A7J0GJW4"/>
<feature type="compositionally biased region" description="Low complexity" evidence="1">
    <location>
        <begin position="111"/>
        <end position="123"/>
    </location>
</feature>
<accession>A0A7J0GJW4</accession>
<comment type="caution">
    <text evidence="2">The sequence shown here is derived from an EMBL/GenBank/DDBJ whole genome shotgun (WGS) entry which is preliminary data.</text>
</comment>
<name>A0A7J0GJW4_9ERIC</name>
<dbReference type="OrthoDB" id="1102599at2759"/>
<organism evidence="2 3">
    <name type="scientific">Actinidia rufa</name>
    <dbReference type="NCBI Taxonomy" id="165716"/>
    <lineage>
        <taxon>Eukaryota</taxon>
        <taxon>Viridiplantae</taxon>
        <taxon>Streptophyta</taxon>
        <taxon>Embryophyta</taxon>
        <taxon>Tracheophyta</taxon>
        <taxon>Spermatophyta</taxon>
        <taxon>Magnoliopsida</taxon>
        <taxon>eudicotyledons</taxon>
        <taxon>Gunneridae</taxon>
        <taxon>Pentapetalae</taxon>
        <taxon>asterids</taxon>
        <taxon>Ericales</taxon>
        <taxon>Actinidiaceae</taxon>
        <taxon>Actinidia</taxon>
    </lineage>
</organism>
<sequence>MELNRVQLLVHDDAVLNKLRTDHGILANVKIEYPEPNENASLVEGHGDRILVCIWLIHQAGLRFPINPMLKEVMARCHLTFMQCDAFNSKSFGAELNANPPQTKVWEEGITSSSSSYTSSESSNGEKEEEEEAVSQLVVNRRRNRVPSLADPEAPIVPFSILSSENEHSNDLAFVPLQLARDIEIAHSFREGCDTNASSSEINMGGFRTLG</sequence>
<dbReference type="Proteomes" id="UP000585474">
    <property type="component" value="Unassembled WGS sequence"/>
</dbReference>
<evidence type="ECO:0000313" key="3">
    <source>
        <dbReference type="Proteomes" id="UP000585474"/>
    </source>
</evidence>
<reference evidence="2 3" key="1">
    <citation type="submission" date="2019-07" db="EMBL/GenBank/DDBJ databases">
        <title>De Novo Assembly of kiwifruit Actinidia rufa.</title>
        <authorList>
            <person name="Sugita-Konishi S."/>
            <person name="Sato K."/>
            <person name="Mori E."/>
            <person name="Abe Y."/>
            <person name="Kisaki G."/>
            <person name="Hamano K."/>
            <person name="Suezawa K."/>
            <person name="Otani M."/>
            <person name="Fukuda T."/>
            <person name="Manabe T."/>
            <person name="Gomi K."/>
            <person name="Tabuchi M."/>
            <person name="Akimitsu K."/>
            <person name="Kataoka I."/>
        </authorList>
    </citation>
    <scope>NUCLEOTIDE SEQUENCE [LARGE SCALE GENOMIC DNA]</scope>
    <source>
        <strain evidence="3">cv. Fuchu</strain>
    </source>
</reference>
<keyword evidence="3" id="KW-1185">Reference proteome</keyword>
<proteinExistence type="predicted"/>
<dbReference type="EMBL" id="BJWL01000022">
    <property type="protein sequence ID" value="GFZ11109.1"/>
    <property type="molecule type" value="Genomic_DNA"/>
</dbReference>